<feature type="region of interest" description="Disordered" evidence="15">
    <location>
        <begin position="1"/>
        <end position="40"/>
    </location>
</feature>
<dbReference type="GO" id="GO:0007124">
    <property type="term" value="P:pseudohyphal growth"/>
    <property type="evidence" value="ECO:0007669"/>
    <property type="project" value="EnsemblFungi"/>
</dbReference>
<feature type="binding site" evidence="13">
    <location>
        <position position="774"/>
    </location>
    <ligand>
        <name>Mg(2+)</name>
        <dbReference type="ChEBI" id="CHEBI:18420"/>
    </ligand>
</feature>
<comment type="catalytic activity">
    <reaction evidence="11">
        <text>L-seryl-[protein] + ATP = O-phospho-L-seryl-[protein] + ADP + H(+)</text>
        <dbReference type="Rhea" id="RHEA:17989"/>
        <dbReference type="Rhea" id="RHEA-COMP:9863"/>
        <dbReference type="Rhea" id="RHEA-COMP:11604"/>
        <dbReference type="ChEBI" id="CHEBI:15378"/>
        <dbReference type="ChEBI" id="CHEBI:29999"/>
        <dbReference type="ChEBI" id="CHEBI:30616"/>
        <dbReference type="ChEBI" id="CHEBI:83421"/>
        <dbReference type="ChEBI" id="CHEBI:456216"/>
        <dbReference type="EC" id="2.7.11.1"/>
    </reaction>
</comment>
<dbReference type="GO" id="GO:2000910">
    <property type="term" value="P:negative regulation of sterol import"/>
    <property type="evidence" value="ECO:0007669"/>
    <property type="project" value="EnsemblFungi"/>
</dbReference>
<evidence type="ECO:0000256" key="14">
    <source>
        <dbReference type="PROSITE-ProRule" id="PRU10141"/>
    </source>
</evidence>
<dbReference type="GO" id="GO:0043332">
    <property type="term" value="C:mating projection tip"/>
    <property type="evidence" value="ECO:0007669"/>
    <property type="project" value="EnsemblFungi"/>
</dbReference>
<evidence type="ECO:0000256" key="1">
    <source>
        <dbReference type="ARBA" id="ARBA00004496"/>
    </source>
</evidence>
<evidence type="ECO:0000256" key="3">
    <source>
        <dbReference type="ARBA" id="ARBA00012513"/>
    </source>
</evidence>
<keyword evidence="4" id="KW-0963">Cytoplasm</keyword>
<keyword evidence="9 14" id="KW-0067">ATP-binding</keyword>
<evidence type="ECO:0000256" key="15">
    <source>
        <dbReference type="SAM" id="MobiDB-lite"/>
    </source>
</evidence>
<dbReference type="GO" id="GO:0007121">
    <property type="term" value="P:bipolar cellular bud site selection"/>
    <property type="evidence" value="ECO:0007669"/>
    <property type="project" value="EnsemblFungi"/>
</dbReference>
<evidence type="ECO:0000256" key="2">
    <source>
        <dbReference type="ARBA" id="ARBA00008874"/>
    </source>
</evidence>
<accession>A7TG99</accession>
<evidence type="ECO:0000256" key="9">
    <source>
        <dbReference type="ARBA" id="ARBA00022840"/>
    </source>
</evidence>
<dbReference type="InterPro" id="IPR051931">
    <property type="entry name" value="PAK3-like"/>
</dbReference>
<keyword evidence="13" id="KW-0479">Metal-binding</keyword>
<dbReference type="SUPFAM" id="SSF56112">
    <property type="entry name" value="Protein kinase-like (PK-like)"/>
    <property type="match status" value="1"/>
</dbReference>
<dbReference type="GeneID" id="5546973"/>
<reference evidence="18 19" key="1">
    <citation type="journal article" date="2007" name="Proc. Natl. Acad. Sci. U.S.A.">
        <title>Independent sorting-out of thousands of duplicated gene pairs in two yeast species descended from a whole-genome duplication.</title>
        <authorList>
            <person name="Scannell D.R."/>
            <person name="Frank A.C."/>
            <person name="Conant G.C."/>
            <person name="Byrne K.P."/>
            <person name="Woolfit M."/>
            <person name="Wolfe K.H."/>
        </authorList>
    </citation>
    <scope>NUCLEOTIDE SEQUENCE [LARGE SCALE GENOMIC DNA]</scope>
    <source>
        <strain evidence="19">ATCC 22028 / DSM 70294 / BCRC 21397 / CBS 2163 / NBRC 10782 / NRRL Y-8283 / UCD 57-17</strain>
    </source>
</reference>
<keyword evidence="19" id="KW-1185">Reference proteome</keyword>
<dbReference type="GO" id="GO:0035376">
    <property type="term" value="P:sterol import"/>
    <property type="evidence" value="ECO:0007669"/>
    <property type="project" value="EnsemblFungi"/>
</dbReference>
<feature type="compositionally biased region" description="Low complexity" evidence="15">
    <location>
        <begin position="528"/>
        <end position="542"/>
    </location>
</feature>
<dbReference type="GO" id="GO:0005737">
    <property type="term" value="C:cytoplasm"/>
    <property type="evidence" value="ECO:0007669"/>
    <property type="project" value="UniProtKB-SubCell"/>
</dbReference>
<feature type="compositionally biased region" description="Basic and acidic residues" evidence="15">
    <location>
        <begin position="9"/>
        <end position="29"/>
    </location>
</feature>
<dbReference type="GO" id="GO:0007096">
    <property type="term" value="P:regulation of exit from mitosis"/>
    <property type="evidence" value="ECO:0007669"/>
    <property type="project" value="EnsemblFungi"/>
</dbReference>
<dbReference type="GO" id="GO:0044025">
    <property type="term" value="F:histone H2BS14 kinase activity"/>
    <property type="evidence" value="ECO:0007669"/>
    <property type="project" value="EnsemblFungi"/>
</dbReference>
<dbReference type="GO" id="GO:0000131">
    <property type="term" value="C:incipient cellular bud site"/>
    <property type="evidence" value="ECO:0007669"/>
    <property type="project" value="EnsemblFungi"/>
</dbReference>
<dbReference type="GO" id="GO:0000750">
    <property type="term" value="P:pheromone-dependent signal transduction involved in conjugation with cellular fusion"/>
    <property type="evidence" value="ECO:0007669"/>
    <property type="project" value="EnsemblFungi"/>
</dbReference>
<dbReference type="SMART" id="SM00285">
    <property type="entry name" value="PBD"/>
    <property type="match status" value="1"/>
</dbReference>
<feature type="domain" description="CRIB" evidence="17">
    <location>
        <begin position="366"/>
        <end position="379"/>
    </location>
</feature>
<comment type="subcellular location">
    <subcellularLocation>
        <location evidence="1">Cytoplasm</location>
    </subcellularLocation>
</comment>
<evidence type="ECO:0000256" key="7">
    <source>
        <dbReference type="ARBA" id="ARBA00022741"/>
    </source>
</evidence>
<dbReference type="RefSeq" id="XP_001646527.1">
    <property type="nucleotide sequence ID" value="XM_001646477.1"/>
</dbReference>
<evidence type="ECO:0000259" key="16">
    <source>
        <dbReference type="PROSITE" id="PS50011"/>
    </source>
</evidence>
<dbReference type="GO" id="GO:0043065">
    <property type="term" value="P:positive regulation of apoptotic process"/>
    <property type="evidence" value="ECO:0007669"/>
    <property type="project" value="EnsemblFungi"/>
</dbReference>
<evidence type="ECO:0000313" key="18">
    <source>
        <dbReference type="EMBL" id="EDO18669.1"/>
    </source>
</evidence>
<protein>
    <recommendedName>
        <fullName evidence="3">non-specific serine/threonine protein kinase</fullName>
        <ecNumber evidence="3">2.7.11.1</ecNumber>
    </recommendedName>
</protein>
<feature type="compositionally biased region" description="Low complexity" evidence="15">
    <location>
        <begin position="502"/>
        <end position="518"/>
    </location>
</feature>
<dbReference type="PANTHER" id="PTHR45832">
    <property type="entry name" value="SERINE/THREONINE-PROTEIN KINASE SAMKA-RELATED-RELATED"/>
    <property type="match status" value="1"/>
</dbReference>
<dbReference type="CDD" id="cd01093">
    <property type="entry name" value="CRIB_PAK_like"/>
    <property type="match status" value="1"/>
</dbReference>
<keyword evidence="7 14" id="KW-0547">Nucleotide-binding</keyword>
<proteinExistence type="inferred from homology"/>
<dbReference type="PhylomeDB" id="A7TG99"/>
<evidence type="ECO:0000259" key="17">
    <source>
        <dbReference type="PROSITE" id="PS50108"/>
    </source>
</evidence>
<evidence type="ECO:0000256" key="8">
    <source>
        <dbReference type="ARBA" id="ARBA00022777"/>
    </source>
</evidence>
<comment type="similarity">
    <text evidence="2">Belongs to the protein kinase superfamily. STE Ser/Thr protein kinase family. STE20 subfamily.</text>
</comment>
<dbReference type="GO" id="GO:0008349">
    <property type="term" value="F:MAP kinase kinase kinase kinase activity"/>
    <property type="evidence" value="ECO:0007669"/>
    <property type="project" value="EnsemblFungi"/>
</dbReference>
<dbReference type="AlphaFoldDB" id="A7TG99"/>
<evidence type="ECO:0000313" key="19">
    <source>
        <dbReference type="Proteomes" id="UP000000267"/>
    </source>
</evidence>
<dbReference type="InterPro" id="IPR000095">
    <property type="entry name" value="CRIB_dom"/>
</dbReference>
<feature type="compositionally biased region" description="Polar residues" evidence="15">
    <location>
        <begin position="292"/>
        <end position="306"/>
    </location>
</feature>
<dbReference type="KEGG" id="vpo:Kpol_1055p24"/>
<feature type="compositionally biased region" description="Low complexity" evidence="15">
    <location>
        <begin position="307"/>
        <end position="327"/>
    </location>
</feature>
<dbReference type="FunFam" id="3.90.810.10:FF:000007">
    <property type="entry name" value="Non-specific serine/threonine protein kinase"/>
    <property type="match status" value="1"/>
</dbReference>
<feature type="compositionally biased region" description="Pro residues" evidence="15">
    <location>
        <begin position="237"/>
        <end position="253"/>
    </location>
</feature>
<dbReference type="GO" id="GO:0034063">
    <property type="term" value="P:stress granule assembly"/>
    <property type="evidence" value="ECO:0007669"/>
    <property type="project" value="EnsemblFungi"/>
</dbReference>
<dbReference type="GO" id="GO:0005524">
    <property type="term" value="F:ATP binding"/>
    <property type="evidence" value="ECO:0007669"/>
    <property type="project" value="UniProtKB-UniRule"/>
</dbReference>
<dbReference type="GO" id="GO:0001402">
    <property type="term" value="P:signal transduction involved in filamentous growth"/>
    <property type="evidence" value="ECO:0007669"/>
    <property type="project" value="EnsemblFungi"/>
</dbReference>
<organism evidence="19">
    <name type="scientific">Vanderwaltozyma polyspora (strain ATCC 22028 / DSM 70294 / BCRC 21397 / CBS 2163 / NBRC 10782 / NRRL Y-8283 / UCD 57-17)</name>
    <name type="common">Kluyveromyces polysporus</name>
    <dbReference type="NCBI Taxonomy" id="436907"/>
    <lineage>
        <taxon>Eukaryota</taxon>
        <taxon>Fungi</taxon>
        <taxon>Dikarya</taxon>
        <taxon>Ascomycota</taxon>
        <taxon>Saccharomycotina</taxon>
        <taxon>Saccharomycetes</taxon>
        <taxon>Saccharomycetales</taxon>
        <taxon>Saccharomycetaceae</taxon>
        <taxon>Vanderwaltozyma</taxon>
    </lineage>
</organism>
<evidence type="ECO:0000256" key="6">
    <source>
        <dbReference type="ARBA" id="ARBA00022679"/>
    </source>
</evidence>
<feature type="region of interest" description="Disordered" evidence="15">
    <location>
        <begin position="452"/>
        <end position="608"/>
    </location>
</feature>
<dbReference type="Proteomes" id="UP000000267">
    <property type="component" value="Unassembled WGS sequence"/>
</dbReference>
<dbReference type="GO" id="GO:0010629">
    <property type="term" value="P:negative regulation of gene expression"/>
    <property type="evidence" value="ECO:0007669"/>
    <property type="project" value="EnsemblFungi"/>
</dbReference>
<feature type="active site" description="Proton acceptor" evidence="12">
    <location>
        <position position="769"/>
    </location>
</feature>
<dbReference type="InterPro" id="IPR000719">
    <property type="entry name" value="Prot_kinase_dom"/>
</dbReference>
<dbReference type="EC" id="2.7.11.1" evidence="3"/>
<keyword evidence="8" id="KW-0418">Kinase</keyword>
<dbReference type="OrthoDB" id="248923at2759"/>
<gene>
    <name evidence="18" type="ORF">Kpol_1055p24</name>
</gene>
<dbReference type="FunFam" id="3.30.200.20:FF:000705">
    <property type="entry name" value="Non-specific serine/threonine protein kinase"/>
    <property type="match status" value="1"/>
</dbReference>
<dbReference type="EMBL" id="DS480386">
    <property type="protein sequence ID" value="EDO18669.1"/>
    <property type="molecule type" value="Genomic_DNA"/>
</dbReference>
<dbReference type="InterPro" id="IPR017441">
    <property type="entry name" value="Protein_kinase_ATP_BS"/>
</dbReference>
<dbReference type="STRING" id="436907.A7TG99"/>
<sequence>MTGSVQPEDNDHFENGVEKNILHNDEDSRTAMVDDSEGSFPEVRGEVSYVEEGIVNSSGLNSVVKEAGESKDATAYKSMDPRHLPRGKVEILPDGMTDATNASTSLDDPIQFTRVSSSSVLSGMSGSNIQDEIINAENKILKDKREEVLTNSNTSQEEPNAFVDTSNNNTTVLSGSNMEVNETVTISETLTSTLRISQFDQQISSAFQDTSTIYNNTSESHDFLNNTGNISQIYKKPPLPSTPAPPTPNPTPPMTSANVTTPVIQQGIILPKSTYSGSVPISTIKASDRSATNLTNLKAPQQNSPKINSYSKISNQINSSNSSSNVDISKRKTSGSRMKGVFSSFVQNMKRNSQGEKRKSGSSVKISTPYNAKHVHHVGIDTKTGEYTGLPEEWERLLTSSGISKKEQQQNLQAVMDIVQFYQDATKTSGEEKMLKTFKVSDSNTNLVASFRTPSSSSVNRFESSPSPLSPEVSYNAHSSHLQQFPSSASTPNIRNSPIMGSYDSLPKSSSSDKFIPTRPAPKPPVKPSGSLTPPLSSPSLPASANNINTVKKSPSQKSIRLPSRHETAKKEKQPLPPLPNDDTTKVNPNVANDKKMPPIPNTNNINRDASKKVNTKSLEKKREERERAIKLLYQRLSEIVSDGDPSSKYTDLIKIGQGASGGVYTAHDPTREGYVAIKQMNLEKQPKKELIINEIIVMKESKHENIVNFIDSYLLKGDLWVIMEYMEGGSLTDVVTHCLLTEAQVGAVCRETLSGLQFLHSKGVIHRDIKSDNILLSMRGDIKLTDFGFCAQINELNLKRTTMVGTPYWMAPEVVSRKEYGPKVDIWSLGIMIIEMIEGEPPYLNETPLRALYLIATNGTPSLKEPEALSDALNNFLGWCLKVNPDERASAKDLLLDPFITEIADSNESLAPLVKLASMKKLSEKMDDDGDDESDY</sequence>
<dbReference type="SMART" id="SM00220">
    <property type="entry name" value="S_TKc"/>
    <property type="match status" value="1"/>
</dbReference>
<dbReference type="OMA" id="YNAKHVH"/>
<dbReference type="Gene3D" id="1.10.510.10">
    <property type="entry name" value="Transferase(Phosphotransferase) domain 1"/>
    <property type="match status" value="1"/>
</dbReference>
<dbReference type="PROSITE" id="PS00108">
    <property type="entry name" value="PROTEIN_KINASE_ST"/>
    <property type="match status" value="1"/>
</dbReference>
<dbReference type="GO" id="GO:0106310">
    <property type="term" value="F:protein serine kinase activity"/>
    <property type="evidence" value="ECO:0007669"/>
    <property type="project" value="RHEA"/>
</dbReference>
<comment type="catalytic activity">
    <reaction evidence="10">
        <text>L-threonyl-[protein] + ATP = O-phospho-L-threonyl-[protein] + ADP + H(+)</text>
        <dbReference type="Rhea" id="RHEA:46608"/>
        <dbReference type="Rhea" id="RHEA-COMP:11060"/>
        <dbReference type="Rhea" id="RHEA-COMP:11605"/>
        <dbReference type="ChEBI" id="CHEBI:15378"/>
        <dbReference type="ChEBI" id="CHEBI:30013"/>
        <dbReference type="ChEBI" id="CHEBI:30616"/>
        <dbReference type="ChEBI" id="CHEBI:61977"/>
        <dbReference type="ChEBI" id="CHEBI:456216"/>
        <dbReference type="EC" id="2.7.11.1"/>
    </reaction>
</comment>
<dbReference type="PROSITE" id="PS50011">
    <property type="entry name" value="PROTEIN_KINASE_DOM"/>
    <property type="match status" value="1"/>
</dbReference>
<dbReference type="PROSITE" id="PS00107">
    <property type="entry name" value="PROTEIN_KINASE_ATP"/>
    <property type="match status" value="1"/>
</dbReference>
<dbReference type="GO" id="GO:0007232">
    <property type="term" value="P:osmosensory signaling pathway via Sho1 osmosensor"/>
    <property type="evidence" value="ECO:0007669"/>
    <property type="project" value="EnsemblFungi"/>
</dbReference>
<feature type="region of interest" description="Disordered" evidence="15">
    <location>
        <begin position="228"/>
        <end position="258"/>
    </location>
</feature>
<dbReference type="FunCoup" id="A7TG99">
    <property type="interactions" value="477"/>
</dbReference>
<evidence type="ECO:0000256" key="5">
    <source>
        <dbReference type="ARBA" id="ARBA00022527"/>
    </source>
</evidence>
<evidence type="ECO:0000256" key="4">
    <source>
        <dbReference type="ARBA" id="ARBA00022490"/>
    </source>
</evidence>
<feature type="binding site" evidence="14">
    <location>
        <position position="679"/>
    </location>
    <ligand>
        <name>ATP</name>
        <dbReference type="ChEBI" id="CHEBI:30616"/>
    </ligand>
</feature>
<keyword evidence="13" id="KW-0460">Magnesium</keyword>
<dbReference type="GO" id="GO:0000011">
    <property type="term" value="P:vacuole inheritance"/>
    <property type="evidence" value="ECO:0007669"/>
    <property type="project" value="EnsemblFungi"/>
</dbReference>
<dbReference type="InterPro" id="IPR036936">
    <property type="entry name" value="CRIB_dom_sf"/>
</dbReference>
<dbReference type="Gene3D" id="3.90.810.10">
    <property type="entry name" value="CRIB domain"/>
    <property type="match status" value="1"/>
</dbReference>
<dbReference type="PROSITE" id="PS50108">
    <property type="entry name" value="CRIB"/>
    <property type="match status" value="1"/>
</dbReference>
<evidence type="ECO:0000256" key="11">
    <source>
        <dbReference type="ARBA" id="ARBA00048679"/>
    </source>
</evidence>
<dbReference type="GO" id="GO:0000122">
    <property type="term" value="P:negative regulation of transcription by RNA polymerase II"/>
    <property type="evidence" value="ECO:0007669"/>
    <property type="project" value="EnsemblFungi"/>
</dbReference>
<feature type="region of interest" description="Disordered" evidence="15">
    <location>
        <begin position="292"/>
        <end position="334"/>
    </location>
</feature>
<dbReference type="InterPro" id="IPR033923">
    <property type="entry name" value="PAK_BD"/>
</dbReference>
<dbReference type="GO" id="GO:0070301">
    <property type="term" value="P:cellular response to hydrogen peroxide"/>
    <property type="evidence" value="ECO:0007669"/>
    <property type="project" value="EnsemblFungi"/>
</dbReference>
<feature type="compositionally biased region" description="Polar residues" evidence="15">
    <location>
        <begin position="476"/>
        <end position="496"/>
    </location>
</feature>
<dbReference type="GO" id="GO:0005634">
    <property type="term" value="C:nucleus"/>
    <property type="evidence" value="ECO:0007669"/>
    <property type="project" value="EnsemblFungi"/>
</dbReference>
<feature type="binding site" evidence="13">
    <location>
        <position position="787"/>
    </location>
    <ligand>
        <name>Mg(2+)</name>
        <dbReference type="ChEBI" id="CHEBI:18420"/>
    </ligand>
</feature>
<evidence type="ECO:0000256" key="12">
    <source>
        <dbReference type="PIRSR" id="PIRSR000615-1"/>
    </source>
</evidence>
<feature type="compositionally biased region" description="Polar residues" evidence="15">
    <location>
        <begin position="543"/>
        <end position="559"/>
    </location>
</feature>
<dbReference type="GO" id="GO:0046872">
    <property type="term" value="F:metal ion binding"/>
    <property type="evidence" value="ECO:0007669"/>
    <property type="project" value="UniProtKB-KW"/>
</dbReference>
<dbReference type="Pfam" id="PF00786">
    <property type="entry name" value="PBD"/>
    <property type="match status" value="1"/>
</dbReference>
<dbReference type="CDD" id="cd06614">
    <property type="entry name" value="STKc_PAK"/>
    <property type="match status" value="1"/>
</dbReference>
<keyword evidence="5" id="KW-0723">Serine/threonine-protein kinase</keyword>
<dbReference type="eggNOG" id="KOG0578">
    <property type="taxonomic scope" value="Eukaryota"/>
</dbReference>
<dbReference type="GO" id="GO:0007118">
    <property type="term" value="P:budding cell apical bud growth"/>
    <property type="evidence" value="ECO:0007669"/>
    <property type="project" value="EnsemblFungi"/>
</dbReference>
<dbReference type="Gene3D" id="3.30.200.20">
    <property type="entry name" value="Phosphorylase Kinase, domain 1"/>
    <property type="match status" value="1"/>
</dbReference>
<dbReference type="InParanoid" id="A7TG99"/>
<feature type="domain" description="Protein kinase" evidence="16">
    <location>
        <begin position="650"/>
        <end position="901"/>
    </location>
</feature>
<dbReference type="PANTHER" id="PTHR45832:SF22">
    <property type="entry name" value="SERINE_THREONINE-PROTEIN KINASE SAMKA-RELATED"/>
    <property type="match status" value="1"/>
</dbReference>
<dbReference type="Pfam" id="PF00069">
    <property type="entry name" value="Pkinase"/>
    <property type="match status" value="1"/>
</dbReference>
<dbReference type="InterPro" id="IPR011009">
    <property type="entry name" value="Kinase-like_dom_sf"/>
</dbReference>
<evidence type="ECO:0000256" key="13">
    <source>
        <dbReference type="PIRSR" id="PIRSR000615-3"/>
    </source>
</evidence>
<keyword evidence="6" id="KW-0808">Transferase</keyword>
<dbReference type="HOGENOM" id="CLU_000288_26_3_1"/>
<dbReference type="InterPro" id="IPR008271">
    <property type="entry name" value="Ser/Thr_kinase_AS"/>
</dbReference>
<evidence type="ECO:0000256" key="10">
    <source>
        <dbReference type="ARBA" id="ARBA00047899"/>
    </source>
</evidence>
<dbReference type="FunFam" id="1.10.510.10:FF:000011">
    <property type="entry name" value="Non-specific serine/threonine protein kinase"/>
    <property type="match status" value="1"/>
</dbReference>
<name>A7TG99_VANPO</name>
<dbReference type="GO" id="GO:0001403">
    <property type="term" value="P:invasive growth in response to glucose limitation"/>
    <property type="evidence" value="ECO:0007669"/>
    <property type="project" value="EnsemblFungi"/>
</dbReference>
<feature type="compositionally biased region" description="Polar residues" evidence="15">
    <location>
        <begin position="452"/>
        <end position="463"/>
    </location>
</feature>
<feature type="compositionally biased region" description="Basic and acidic residues" evidence="15">
    <location>
        <begin position="564"/>
        <end position="574"/>
    </location>
</feature>